<keyword evidence="2" id="KW-1185">Reference proteome</keyword>
<evidence type="ECO:0000313" key="1">
    <source>
        <dbReference type="EMBL" id="PBK62944.1"/>
    </source>
</evidence>
<name>A0A2H3B212_9AGAR</name>
<organism evidence="1 2">
    <name type="scientific">Armillaria solidipes</name>
    <dbReference type="NCBI Taxonomy" id="1076256"/>
    <lineage>
        <taxon>Eukaryota</taxon>
        <taxon>Fungi</taxon>
        <taxon>Dikarya</taxon>
        <taxon>Basidiomycota</taxon>
        <taxon>Agaricomycotina</taxon>
        <taxon>Agaricomycetes</taxon>
        <taxon>Agaricomycetidae</taxon>
        <taxon>Agaricales</taxon>
        <taxon>Marasmiineae</taxon>
        <taxon>Physalacriaceae</taxon>
        <taxon>Armillaria</taxon>
    </lineage>
</organism>
<gene>
    <name evidence="1" type="ORF">ARMSODRAFT_963792</name>
</gene>
<proteinExistence type="predicted"/>
<reference evidence="2" key="1">
    <citation type="journal article" date="2017" name="Nat. Ecol. Evol.">
        <title>Genome expansion and lineage-specific genetic innovations in the forest pathogenic fungi Armillaria.</title>
        <authorList>
            <person name="Sipos G."/>
            <person name="Prasanna A.N."/>
            <person name="Walter M.C."/>
            <person name="O'Connor E."/>
            <person name="Balint B."/>
            <person name="Krizsan K."/>
            <person name="Kiss B."/>
            <person name="Hess J."/>
            <person name="Varga T."/>
            <person name="Slot J."/>
            <person name="Riley R."/>
            <person name="Boka B."/>
            <person name="Rigling D."/>
            <person name="Barry K."/>
            <person name="Lee J."/>
            <person name="Mihaltcheva S."/>
            <person name="LaButti K."/>
            <person name="Lipzen A."/>
            <person name="Waldron R."/>
            <person name="Moloney N.M."/>
            <person name="Sperisen C."/>
            <person name="Kredics L."/>
            <person name="Vagvoelgyi C."/>
            <person name="Patrignani A."/>
            <person name="Fitzpatrick D."/>
            <person name="Nagy I."/>
            <person name="Doyle S."/>
            <person name="Anderson J.B."/>
            <person name="Grigoriev I.V."/>
            <person name="Gueldener U."/>
            <person name="Muensterkoetter M."/>
            <person name="Nagy L.G."/>
        </authorList>
    </citation>
    <scope>NUCLEOTIDE SEQUENCE [LARGE SCALE GENOMIC DNA]</scope>
    <source>
        <strain evidence="2">28-4</strain>
    </source>
</reference>
<dbReference type="Proteomes" id="UP000218334">
    <property type="component" value="Unassembled WGS sequence"/>
</dbReference>
<dbReference type="EMBL" id="KZ293462">
    <property type="protein sequence ID" value="PBK62944.1"/>
    <property type="molecule type" value="Genomic_DNA"/>
</dbReference>
<sequence>MQSKDDLQVEIMLWFFPAFYAFPSFGKISPVNVNTARPSRAHLRCYMVVKWNSIIETKKNRGTKEVWAAK</sequence>
<protein>
    <submittedName>
        <fullName evidence="1">Uncharacterized protein</fullName>
    </submittedName>
</protein>
<accession>A0A2H3B212</accession>
<evidence type="ECO:0000313" key="2">
    <source>
        <dbReference type="Proteomes" id="UP000218334"/>
    </source>
</evidence>
<dbReference type="AlphaFoldDB" id="A0A2H3B212"/>